<dbReference type="STRING" id="1218507.JF74_05750"/>
<name>A0A0F4LDZ3_9LACO</name>
<dbReference type="PATRIC" id="fig|1218507.3.peg.742"/>
<dbReference type="EMBL" id="JXLI01000009">
    <property type="protein sequence ID" value="KJY57052.1"/>
    <property type="molecule type" value="Genomic_DNA"/>
</dbReference>
<protein>
    <recommendedName>
        <fullName evidence="1">GIY-YIG domain-containing protein</fullName>
    </recommendedName>
</protein>
<dbReference type="PROSITE" id="PS50164">
    <property type="entry name" value="GIY_YIG"/>
    <property type="match status" value="1"/>
</dbReference>
<evidence type="ECO:0000313" key="2">
    <source>
        <dbReference type="EMBL" id="KJY57052.1"/>
    </source>
</evidence>
<dbReference type="HOGENOM" id="CLU_009521_0_0_9"/>
<dbReference type="SUPFAM" id="SSF52540">
    <property type="entry name" value="P-loop containing nucleoside triphosphate hydrolases"/>
    <property type="match status" value="1"/>
</dbReference>
<evidence type="ECO:0000259" key="1">
    <source>
        <dbReference type="PROSITE" id="PS50164"/>
    </source>
</evidence>
<proteinExistence type="predicted"/>
<accession>A0A0F4LDZ3</accession>
<dbReference type="RefSeq" id="WP_084619525.1">
    <property type="nucleotide sequence ID" value="NZ_JBHTMT010000003.1"/>
</dbReference>
<dbReference type="AlphaFoldDB" id="A0A0F4LDZ3"/>
<dbReference type="CDD" id="cd10439">
    <property type="entry name" value="GIY-YIG_COG3410"/>
    <property type="match status" value="1"/>
</dbReference>
<organism evidence="2 3">
    <name type="scientific">Lactobacillus melliventris</name>
    <dbReference type="NCBI Taxonomy" id="1218507"/>
    <lineage>
        <taxon>Bacteria</taxon>
        <taxon>Bacillati</taxon>
        <taxon>Bacillota</taxon>
        <taxon>Bacilli</taxon>
        <taxon>Lactobacillales</taxon>
        <taxon>Lactobacillaceae</taxon>
        <taxon>Lactobacillus</taxon>
    </lineage>
</organism>
<dbReference type="InterPro" id="IPR018647">
    <property type="entry name" value="SLFN_3-like_DNA/RNA_helicase"/>
</dbReference>
<dbReference type="Gene3D" id="3.40.50.300">
    <property type="entry name" value="P-loop containing nucleotide triphosphate hydrolases"/>
    <property type="match status" value="1"/>
</dbReference>
<reference evidence="2 3" key="1">
    <citation type="submission" date="2015-01" db="EMBL/GenBank/DDBJ databases">
        <title>Comparative genomics of the lactic acid bacteria isolated from the honey bee gut.</title>
        <authorList>
            <person name="Ellegaard K.M."/>
            <person name="Tamarit D."/>
            <person name="Javelind E."/>
            <person name="Olofsson T."/>
            <person name="Andersson S.G."/>
            <person name="Vasquez A."/>
        </authorList>
    </citation>
    <scope>NUCLEOTIDE SEQUENCE [LARGE SCALE GENOMIC DNA]</scope>
    <source>
        <strain evidence="2 3">Hma8</strain>
    </source>
</reference>
<gene>
    <name evidence="2" type="ORF">JF74_05750</name>
</gene>
<dbReference type="InterPro" id="IPR027417">
    <property type="entry name" value="P-loop_NTPase"/>
</dbReference>
<dbReference type="Proteomes" id="UP000033531">
    <property type="component" value="Unassembled WGS sequence"/>
</dbReference>
<dbReference type="InterPro" id="IPR000305">
    <property type="entry name" value="GIY-YIG_endonuc"/>
</dbReference>
<feature type="domain" description="GIY-YIG" evidence="1">
    <location>
        <begin position="44"/>
        <end position="140"/>
    </location>
</feature>
<dbReference type="OrthoDB" id="3193269at2"/>
<evidence type="ECO:0000313" key="3">
    <source>
        <dbReference type="Proteomes" id="UP000033531"/>
    </source>
</evidence>
<sequence>MSEDLIKDPVIFDTKYDVESANELENKIHDEYKNNKLAEKLLIEYPTVYIINSKISGNKEYSVYVGETNDIQRRTIEHLGEDPKVRVDFADFKHSTNAKMYVIGQEHFNKSMTLDIENRLMQYLSSVSAVSRLNNRRFNEQNKYYDSEEFDDLFKRIWSELHKKDENLFPDAEDLKTKAIFKSSPFNKLTNEQLKVKTEVIFKIDQALRSTTNLNEAKLILVEGKAGTGKTVLVSNIFYDLIHEDRLNDSSVKKKTNHNHHLKITLLVNQNEQLKVYEEIAAKLFPNDSDIKVLKPSTFIRKTTKSNKDDIVIIDEAHLLLTQKSQAYYGHGDKMIDDILKRARVVVAVFDPQQILSIDSIIDNRYLESLVEKTGGETTYLKDQLRIDANDQTIEWIHRLIDEGTIEPIPTDRKYEIKIFDSPMLMQNSIEQKNQSQVHGISRMVATFDWKYSGGKEKLPEGQRYWEVRTGNWSMPWNYEINRRDHIEKRIRYKDKENNLNKSRLRTVKYCDLPWAEKDYTINEIGSLYTVQGFDLNYVGVVLGPSVKYRNGKIIHDYQGSENRKAINKRNSKKSYAKELLKNEFNVLMTRGVHGLYIYAVDQELQDALKEAAKNKS</sequence>
<dbReference type="Pfam" id="PF09848">
    <property type="entry name" value="SLFN-g3_helicase"/>
    <property type="match status" value="1"/>
</dbReference>
<comment type="caution">
    <text evidence="2">The sequence shown here is derived from an EMBL/GenBank/DDBJ whole genome shotgun (WGS) entry which is preliminary data.</text>
</comment>